<dbReference type="GO" id="GO:0005886">
    <property type="term" value="C:plasma membrane"/>
    <property type="evidence" value="ECO:0007669"/>
    <property type="project" value="UniProtKB-SubCell"/>
</dbReference>
<reference evidence="7 8" key="1">
    <citation type="submission" date="2020-07" db="EMBL/GenBank/DDBJ databases">
        <title>Sequencing the genomes of 1000 actinobacteria strains.</title>
        <authorList>
            <person name="Klenk H.-P."/>
        </authorList>
    </citation>
    <scope>NUCLEOTIDE SEQUENCE [LARGE SCALE GENOMIC DNA]</scope>
    <source>
        <strain evidence="7 8">DSM 44121</strain>
    </source>
</reference>
<keyword evidence="5 6" id="KW-0472">Membrane</keyword>
<feature type="transmembrane region" description="Helical" evidence="6">
    <location>
        <begin position="73"/>
        <end position="94"/>
    </location>
</feature>
<keyword evidence="3 6" id="KW-0812">Transmembrane</keyword>
<feature type="transmembrane region" description="Helical" evidence="6">
    <location>
        <begin position="231"/>
        <end position="252"/>
    </location>
</feature>
<evidence type="ECO:0000313" key="7">
    <source>
        <dbReference type="EMBL" id="MBA8809740.1"/>
    </source>
</evidence>
<accession>A0A7W3JBG6</accession>
<dbReference type="Pfam" id="PF09678">
    <property type="entry name" value="Caa3_CtaG"/>
    <property type="match status" value="1"/>
</dbReference>
<feature type="transmembrane region" description="Helical" evidence="6">
    <location>
        <begin position="156"/>
        <end position="175"/>
    </location>
</feature>
<dbReference type="InterPro" id="IPR019108">
    <property type="entry name" value="Caa3_assmbl_CtaG-rel"/>
</dbReference>
<comment type="caution">
    <text evidence="7">The sequence shown here is derived from an EMBL/GenBank/DDBJ whole genome shotgun (WGS) entry which is preliminary data.</text>
</comment>
<feature type="transmembrane region" description="Helical" evidence="6">
    <location>
        <begin position="187"/>
        <end position="210"/>
    </location>
</feature>
<sequence length="331" mass="35701">MMPARAAVGALAVAARDIDGPVWIPTDPPSWASYLAPTLQPIPLIPVIGLVLGALYLAGAIRVWATGRRWSPWATLSFLTGCAVLVVVTGAGIEGYGLELFSAFMFQQLTLMMAVPPLLVLGRPGTLLLRATPHHGVGRHVLVAARWGLRSGAGRVALHPALMIPLFLLCFYALYLSPLAGRLLSTWTGHLGLELLFLVAGILFTVPVLSRDPLPSPQGYLGRAADMFVEMPTHAFFGVIVMMSTTPMVSAFTHPPASWGVDVLADQETAGGLAWSYGELPALIMLLIVFGRWRKDEARATTAADRRTLDEDPDLDAYNAYLRRLAERGRG</sequence>
<proteinExistence type="predicted"/>
<evidence type="ECO:0000256" key="1">
    <source>
        <dbReference type="ARBA" id="ARBA00004651"/>
    </source>
</evidence>
<evidence type="ECO:0000256" key="5">
    <source>
        <dbReference type="ARBA" id="ARBA00023136"/>
    </source>
</evidence>
<feature type="transmembrane region" description="Helical" evidence="6">
    <location>
        <begin position="100"/>
        <end position="121"/>
    </location>
</feature>
<evidence type="ECO:0000256" key="4">
    <source>
        <dbReference type="ARBA" id="ARBA00022989"/>
    </source>
</evidence>
<comment type="subcellular location">
    <subcellularLocation>
        <location evidence="1">Cell membrane</location>
        <topology evidence="1">Multi-pass membrane protein</topology>
    </subcellularLocation>
</comment>
<name>A0A7W3JBG6_9MICO</name>
<feature type="transmembrane region" description="Helical" evidence="6">
    <location>
        <begin position="41"/>
        <end position="61"/>
    </location>
</feature>
<feature type="transmembrane region" description="Helical" evidence="6">
    <location>
        <begin position="272"/>
        <end position="290"/>
    </location>
</feature>
<keyword evidence="8" id="KW-1185">Reference proteome</keyword>
<keyword evidence="2" id="KW-1003">Cell membrane</keyword>
<dbReference type="Proteomes" id="UP000540568">
    <property type="component" value="Unassembled WGS sequence"/>
</dbReference>
<evidence type="ECO:0000256" key="2">
    <source>
        <dbReference type="ARBA" id="ARBA00022475"/>
    </source>
</evidence>
<dbReference type="EMBL" id="JACGWV010000002">
    <property type="protein sequence ID" value="MBA8809740.1"/>
    <property type="molecule type" value="Genomic_DNA"/>
</dbReference>
<evidence type="ECO:0000256" key="3">
    <source>
        <dbReference type="ARBA" id="ARBA00022692"/>
    </source>
</evidence>
<keyword evidence="4 6" id="KW-1133">Transmembrane helix</keyword>
<organism evidence="7 8">
    <name type="scientific">Promicromonospora sukumoe</name>
    <dbReference type="NCBI Taxonomy" id="88382"/>
    <lineage>
        <taxon>Bacteria</taxon>
        <taxon>Bacillati</taxon>
        <taxon>Actinomycetota</taxon>
        <taxon>Actinomycetes</taxon>
        <taxon>Micrococcales</taxon>
        <taxon>Promicromonosporaceae</taxon>
        <taxon>Promicromonospora</taxon>
    </lineage>
</organism>
<protein>
    <submittedName>
        <fullName evidence="7">Putative membrane protein</fullName>
    </submittedName>
</protein>
<evidence type="ECO:0000313" key="8">
    <source>
        <dbReference type="Proteomes" id="UP000540568"/>
    </source>
</evidence>
<dbReference type="AlphaFoldDB" id="A0A7W3JBG6"/>
<evidence type="ECO:0000256" key="6">
    <source>
        <dbReference type="SAM" id="Phobius"/>
    </source>
</evidence>
<gene>
    <name evidence="7" type="ORF">FHX71_003716</name>
</gene>